<feature type="topological domain" description="Lumenal" evidence="9">
    <location>
        <begin position="1"/>
        <end position="7"/>
    </location>
</feature>
<dbReference type="GO" id="GO:0071816">
    <property type="term" value="P:tail-anchored membrane protein insertion into ER membrane"/>
    <property type="evidence" value="ECO:0007669"/>
    <property type="project" value="InterPro"/>
</dbReference>
<comment type="caution">
    <text evidence="9">Lacks conserved residue(s) required for the propagation of feature annotation.</text>
</comment>
<protein>
    <recommendedName>
        <fullName evidence="9">Golgi to ER traffic protein 1</fullName>
    </recommendedName>
    <alternativeName>
        <fullName evidence="9">Guided entry of tail-anchored proteins 1</fullName>
    </alternativeName>
</protein>
<dbReference type="GO" id="GO:0000139">
    <property type="term" value="C:Golgi membrane"/>
    <property type="evidence" value="ECO:0007669"/>
    <property type="project" value="UniProtKB-SubCell"/>
</dbReference>
<keyword evidence="11" id="KW-0732">Signal</keyword>
<dbReference type="STRING" id="669874.A0A1E4U241"/>
<evidence type="ECO:0000256" key="2">
    <source>
        <dbReference type="ARBA" id="ARBA00022448"/>
    </source>
</evidence>
<dbReference type="Proteomes" id="UP000094236">
    <property type="component" value="Unassembled WGS sequence"/>
</dbReference>
<dbReference type="PANTHER" id="PTHR42650:SF1">
    <property type="entry name" value="GUIDED ENTRY OF TAIL-ANCHORED PROTEINS FACTOR 1"/>
    <property type="match status" value="1"/>
</dbReference>
<dbReference type="GO" id="GO:0005789">
    <property type="term" value="C:endoplasmic reticulum membrane"/>
    <property type="evidence" value="ECO:0007669"/>
    <property type="project" value="UniProtKB-SubCell"/>
</dbReference>
<dbReference type="Pfam" id="PF04420">
    <property type="entry name" value="CHD5"/>
    <property type="match status" value="1"/>
</dbReference>
<evidence type="ECO:0000313" key="13">
    <source>
        <dbReference type="Proteomes" id="UP000094236"/>
    </source>
</evidence>
<keyword evidence="8 9" id="KW-0472">Membrane</keyword>
<dbReference type="HAMAP" id="MF_03113">
    <property type="entry name" value="Get1"/>
    <property type="match status" value="1"/>
</dbReference>
<evidence type="ECO:0000256" key="10">
    <source>
        <dbReference type="SAM" id="Phobius"/>
    </source>
</evidence>
<evidence type="ECO:0000256" key="5">
    <source>
        <dbReference type="ARBA" id="ARBA00022892"/>
    </source>
</evidence>
<comment type="subunit">
    <text evidence="9">Component of the Golgi to ER traffic (GET) complex, which is composed of GET1, GET2 and GET3. Within the complex, GET1 and GET2 form a heterotetramer which is stabilized by phosphatidylinositol binding and which binds to the GET3 homodimer.</text>
</comment>
<dbReference type="GO" id="GO:0043495">
    <property type="term" value="F:protein-membrane adaptor activity"/>
    <property type="evidence" value="ECO:0007669"/>
    <property type="project" value="TreeGrafter"/>
</dbReference>
<dbReference type="PANTHER" id="PTHR42650">
    <property type="entry name" value="TAIL-ANCHORED PROTEIN INSERTION RECEPTOR WRB"/>
    <property type="match status" value="1"/>
</dbReference>
<evidence type="ECO:0000256" key="8">
    <source>
        <dbReference type="ARBA" id="ARBA00023136"/>
    </source>
</evidence>
<evidence type="ECO:0000256" key="4">
    <source>
        <dbReference type="ARBA" id="ARBA00022824"/>
    </source>
</evidence>
<sequence>MFGSSGLLLVVLGLLIIKNAISIVGKANVVEFLWAFYNGYLSRDKEWIKLKNLKIDKIEIIKEKNSISPQDQYAKWTKLNRNLDKLSKEIELLESNLILKRSIFKNYISYFITAIIEIPLLFIRIFKRNQPMFYLPNGIFPKYVLWILKFPNANYNSVSLNVWIFFINTFINNLLGLIKYIFEQNHTNTEKEEQIESIVQS</sequence>
<dbReference type="EMBL" id="KV454011">
    <property type="protein sequence ID" value="ODV98075.1"/>
    <property type="molecule type" value="Genomic_DNA"/>
</dbReference>
<evidence type="ECO:0000256" key="1">
    <source>
        <dbReference type="ARBA" id="ARBA00010799"/>
    </source>
</evidence>
<evidence type="ECO:0000256" key="7">
    <source>
        <dbReference type="ARBA" id="ARBA00023054"/>
    </source>
</evidence>
<comment type="similarity">
    <text evidence="1 9">Belongs to the WRB/GET1 family.</text>
</comment>
<dbReference type="InterPro" id="IPR027538">
    <property type="entry name" value="Get1_fungi"/>
</dbReference>
<dbReference type="Gene3D" id="1.10.287.660">
    <property type="entry name" value="Helix hairpin bin"/>
    <property type="match status" value="1"/>
</dbReference>
<gene>
    <name evidence="9" type="primary">GET1</name>
    <name evidence="12" type="ORF">PACTADRAFT_565</name>
</gene>
<evidence type="ECO:0000256" key="6">
    <source>
        <dbReference type="ARBA" id="ARBA00022989"/>
    </source>
</evidence>
<dbReference type="GO" id="GO:0043529">
    <property type="term" value="C:GET complex"/>
    <property type="evidence" value="ECO:0007669"/>
    <property type="project" value="UniProtKB-UniRule"/>
</dbReference>
<organism evidence="12 13">
    <name type="scientific">Pachysolen tannophilus NRRL Y-2460</name>
    <dbReference type="NCBI Taxonomy" id="669874"/>
    <lineage>
        <taxon>Eukaryota</taxon>
        <taxon>Fungi</taxon>
        <taxon>Dikarya</taxon>
        <taxon>Ascomycota</taxon>
        <taxon>Saccharomycotina</taxon>
        <taxon>Pichiomycetes</taxon>
        <taxon>Pachysolenaceae</taxon>
        <taxon>Pachysolen</taxon>
    </lineage>
</organism>
<comment type="function">
    <text evidence="9">Required for the post-translational delivery of tail-anchored (TA) proteins to the endoplasmic reticulum. Together with GET2, acts as a membrane receptor for soluble GET3, which recognizes and selectively binds the transmembrane domain of TA proteins in the cytosol. The GET complex cooperates with the HDEL receptor ERD2 to mediate the ATP-dependent retrieval of resident ER proteins that contain a C-terminal H-D-E-L retention signal from the Golgi to the ER.</text>
</comment>
<keyword evidence="9" id="KW-0333">Golgi apparatus</keyword>
<keyword evidence="5 9" id="KW-0931">ER-Golgi transport</keyword>
<evidence type="ECO:0000256" key="11">
    <source>
        <dbReference type="SAM" id="SignalP"/>
    </source>
</evidence>
<dbReference type="InterPro" id="IPR028945">
    <property type="entry name" value="Get1"/>
</dbReference>
<keyword evidence="13" id="KW-1185">Reference proteome</keyword>
<reference evidence="13" key="1">
    <citation type="submission" date="2016-05" db="EMBL/GenBank/DDBJ databases">
        <title>Comparative genomics of biotechnologically important yeasts.</title>
        <authorList>
            <consortium name="DOE Joint Genome Institute"/>
            <person name="Riley R."/>
            <person name="Haridas S."/>
            <person name="Wolfe K.H."/>
            <person name="Lopes M.R."/>
            <person name="Hittinger C.T."/>
            <person name="Goker M."/>
            <person name="Salamov A."/>
            <person name="Wisecaver J."/>
            <person name="Long T.M."/>
            <person name="Aerts A.L."/>
            <person name="Barry K."/>
            <person name="Choi C."/>
            <person name="Clum A."/>
            <person name="Coughlan A.Y."/>
            <person name="Deshpande S."/>
            <person name="Douglass A.P."/>
            <person name="Hanson S.J."/>
            <person name="Klenk H.-P."/>
            <person name="Labutti K."/>
            <person name="Lapidus A."/>
            <person name="Lindquist E."/>
            <person name="Lipzen A."/>
            <person name="Meier-Kolthoff J.P."/>
            <person name="Ohm R.A."/>
            <person name="Otillar R.P."/>
            <person name="Pangilinan J."/>
            <person name="Peng Y."/>
            <person name="Rokas A."/>
            <person name="Rosa C.A."/>
            <person name="Scheuner C."/>
            <person name="Sibirny A.A."/>
            <person name="Slot J.C."/>
            <person name="Stielow J.B."/>
            <person name="Sun H."/>
            <person name="Kurtzman C.P."/>
            <person name="Blackwell M."/>
            <person name="Grigoriev I.V."/>
            <person name="Jeffries T.W."/>
        </authorList>
    </citation>
    <scope>NUCLEOTIDE SEQUENCE [LARGE SCALE GENOMIC DNA]</scope>
    <source>
        <strain evidence="13">NRRL Y-2460</strain>
    </source>
</reference>
<feature type="transmembrane region" description="Helical" evidence="10">
    <location>
        <begin position="107"/>
        <end position="126"/>
    </location>
</feature>
<comment type="subcellular location">
    <subcellularLocation>
        <location evidence="9">Endoplasmic reticulum membrane</location>
        <topology evidence="9">Multi-pass membrane protein</topology>
    </subcellularLocation>
    <subcellularLocation>
        <location evidence="9">Golgi apparatus membrane</location>
        <topology evidence="9">Multi-pass membrane protein</topology>
    </subcellularLocation>
</comment>
<feature type="signal peptide" evidence="11">
    <location>
        <begin position="1"/>
        <end position="22"/>
    </location>
</feature>
<dbReference type="OrthoDB" id="69461at2759"/>
<evidence type="ECO:0000313" key="12">
    <source>
        <dbReference type="EMBL" id="ODV98075.1"/>
    </source>
</evidence>
<name>A0A1E4U241_PACTA</name>
<feature type="chain" id="PRO_5009163438" description="Golgi to ER traffic protein 1" evidence="11">
    <location>
        <begin position="23"/>
        <end position="201"/>
    </location>
</feature>
<feature type="topological domain" description="Cytoplasmic" evidence="9">
    <location>
        <begin position="175"/>
        <end position="201"/>
    </location>
</feature>
<proteinExistence type="inferred from homology"/>
<keyword evidence="7" id="KW-0175">Coiled coil</keyword>
<keyword evidence="2 9" id="KW-0813">Transport</keyword>
<dbReference type="InterPro" id="IPR029012">
    <property type="entry name" value="Helix_hairpin_bin_sf"/>
</dbReference>
<keyword evidence="3 9" id="KW-0812">Transmembrane</keyword>
<keyword evidence="4 9" id="KW-0256">Endoplasmic reticulum</keyword>
<feature type="transmembrane region" description="Helical" evidence="10">
    <location>
        <begin position="162"/>
        <end position="182"/>
    </location>
</feature>
<dbReference type="GO" id="GO:0016192">
    <property type="term" value="P:vesicle-mediated transport"/>
    <property type="evidence" value="ECO:0007669"/>
    <property type="project" value="UniProtKB-KW"/>
</dbReference>
<keyword evidence="6 9" id="KW-1133">Transmembrane helix</keyword>
<accession>A0A1E4U241</accession>
<dbReference type="AlphaFoldDB" id="A0A1E4U241"/>
<evidence type="ECO:0000256" key="3">
    <source>
        <dbReference type="ARBA" id="ARBA00022692"/>
    </source>
</evidence>
<evidence type="ECO:0000256" key="9">
    <source>
        <dbReference type="HAMAP-Rule" id="MF_03113"/>
    </source>
</evidence>